<dbReference type="InterPro" id="IPR001867">
    <property type="entry name" value="OmpR/PhoB-type_DNA-bd"/>
</dbReference>
<dbReference type="PANTHER" id="PTHR48111:SF2">
    <property type="entry name" value="RESPONSE REGULATOR SAER"/>
    <property type="match status" value="1"/>
</dbReference>
<evidence type="ECO:0000313" key="4">
    <source>
        <dbReference type="EMBL" id="MCQ5343050.1"/>
    </source>
</evidence>
<dbReference type="EMBL" id="JANGEW010000015">
    <property type="protein sequence ID" value="MCQ5343050.1"/>
    <property type="molecule type" value="Genomic_DNA"/>
</dbReference>
<dbReference type="PROSITE" id="PS51755">
    <property type="entry name" value="OMPR_PHOB"/>
    <property type="match status" value="1"/>
</dbReference>
<keyword evidence="5" id="KW-1185">Reference proteome</keyword>
<evidence type="ECO:0000256" key="1">
    <source>
        <dbReference type="ARBA" id="ARBA00023125"/>
    </source>
</evidence>
<dbReference type="CDD" id="cd00383">
    <property type="entry name" value="trans_reg_C"/>
    <property type="match status" value="1"/>
</dbReference>
<accession>A0ABT1ST41</accession>
<comment type="caution">
    <text evidence="4">The sequence shown here is derived from an EMBL/GenBank/DDBJ whole genome shotgun (WGS) entry which is preliminary data.</text>
</comment>
<dbReference type="InterPro" id="IPR016032">
    <property type="entry name" value="Sig_transdc_resp-reg_C-effctor"/>
</dbReference>
<dbReference type="InterPro" id="IPR036388">
    <property type="entry name" value="WH-like_DNA-bd_sf"/>
</dbReference>
<sequence length="167" mass="19348">MKKDIDFIYMDAVLQEWLMEKLIKDSPKSDGAKELLSGIYDLRNGTITSLMLSTEKNADRVMAAVTDEIRIGELTINAKSRKVARLGEEISLTPKEFDILYFLAENRGQVFTKEQIYKAVWSENYLLDNSNIMAFIRKLRKKIEPDPDEPKYILTIWGIGYKFNDEL</sequence>
<protein>
    <submittedName>
        <fullName evidence="4">Winged helix-turn-helix domain-containing protein</fullName>
    </submittedName>
</protein>
<feature type="domain" description="OmpR/PhoB-type" evidence="3">
    <location>
        <begin position="66"/>
        <end position="165"/>
    </location>
</feature>
<dbReference type="InterPro" id="IPR039420">
    <property type="entry name" value="WalR-like"/>
</dbReference>
<reference evidence="4 5" key="1">
    <citation type="submission" date="2022-06" db="EMBL/GenBank/DDBJ databases">
        <title>Isolation of gut microbiota from human fecal samples.</title>
        <authorList>
            <person name="Pamer E.G."/>
            <person name="Barat B."/>
            <person name="Waligurski E."/>
            <person name="Medina S."/>
            <person name="Paddock L."/>
            <person name="Mostad J."/>
        </authorList>
    </citation>
    <scope>NUCLEOTIDE SEQUENCE [LARGE SCALE GENOMIC DNA]</scope>
    <source>
        <strain evidence="4 5">DFI.1.1</strain>
    </source>
</reference>
<dbReference type="Proteomes" id="UP001206692">
    <property type="component" value="Unassembled WGS sequence"/>
</dbReference>
<dbReference type="Pfam" id="PF00486">
    <property type="entry name" value="Trans_reg_C"/>
    <property type="match status" value="1"/>
</dbReference>
<dbReference type="Gene3D" id="1.10.10.10">
    <property type="entry name" value="Winged helix-like DNA-binding domain superfamily/Winged helix DNA-binding domain"/>
    <property type="match status" value="1"/>
</dbReference>
<organism evidence="4 5">
    <name type="scientific">Megasphaera massiliensis</name>
    <dbReference type="NCBI Taxonomy" id="1232428"/>
    <lineage>
        <taxon>Bacteria</taxon>
        <taxon>Bacillati</taxon>
        <taxon>Bacillota</taxon>
        <taxon>Negativicutes</taxon>
        <taxon>Veillonellales</taxon>
        <taxon>Veillonellaceae</taxon>
        <taxon>Megasphaera</taxon>
    </lineage>
</organism>
<dbReference type="SMART" id="SM00862">
    <property type="entry name" value="Trans_reg_C"/>
    <property type="match status" value="1"/>
</dbReference>
<gene>
    <name evidence="4" type="ORF">NE675_08460</name>
</gene>
<evidence type="ECO:0000259" key="3">
    <source>
        <dbReference type="PROSITE" id="PS51755"/>
    </source>
</evidence>
<dbReference type="SUPFAM" id="SSF46894">
    <property type="entry name" value="C-terminal effector domain of the bipartite response regulators"/>
    <property type="match status" value="1"/>
</dbReference>
<dbReference type="RefSeq" id="WP_062412415.1">
    <property type="nucleotide sequence ID" value="NZ_JAJCIO010000006.1"/>
</dbReference>
<dbReference type="PANTHER" id="PTHR48111">
    <property type="entry name" value="REGULATOR OF RPOS"/>
    <property type="match status" value="1"/>
</dbReference>
<proteinExistence type="predicted"/>
<evidence type="ECO:0000256" key="2">
    <source>
        <dbReference type="PROSITE-ProRule" id="PRU01091"/>
    </source>
</evidence>
<keyword evidence="1 2" id="KW-0238">DNA-binding</keyword>
<feature type="DNA-binding region" description="OmpR/PhoB-type" evidence="2">
    <location>
        <begin position="66"/>
        <end position="165"/>
    </location>
</feature>
<name>A0ABT1ST41_9FIRM</name>
<evidence type="ECO:0000313" key="5">
    <source>
        <dbReference type="Proteomes" id="UP001206692"/>
    </source>
</evidence>